<evidence type="ECO:0008006" key="3">
    <source>
        <dbReference type="Google" id="ProtNLM"/>
    </source>
</evidence>
<dbReference type="Gene3D" id="3.30.420.250">
    <property type="match status" value="1"/>
</dbReference>
<organism evidence="1 2">
    <name type="scientific">Phaeodactylibacter xiamenensis</name>
    <dbReference type="NCBI Taxonomy" id="1524460"/>
    <lineage>
        <taxon>Bacteria</taxon>
        <taxon>Pseudomonadati</taxon>
        <taxon>Bacteroidota</taxon>
        <taxon>Saprospiria</taxon>
        <taxon>Saprospirales</taxon>
        <taxon>Haliscomenobacteraceae</taxon>
        <taxon>Phaeodactylibacter</taxon>
    </lineage>
</organism>
<proteinExistence type="predicted"/>
<dbReference type="AlphaFoldDB" id="A0A098RZG8"/>
<dbReference type="OrthoDB" id="765136at2"/>
<protein>
    <recommendedName>
        <fullName evidence="3">DUF3822 domain-containing protein</fullName>
    </recommendedName>
</protein>
<dbReference type="STRING" id="1524460.IX84_27535"/>
<keyword evidence="2" id="KW-1185">Reference proteome</keyword>
<sequence length="278" mass="31884">MGKIIQQLISPTFEASHTKTYELSILVGVDSFGFAILSDQQRLLALRQYSLEDTPLDADMLEQLHRKDELLSASFRNIRLAFATPRQVIVPDRLYNPDDHLTYLEGTTRLSDRDTVLADQVASLHTCFVYAVEDSLEAAARRLFSGCRIFHLGHVLLEGQRRLVNYKDGAYFHLLDGHLFASVLQNGALAFFNAYRYRSAKDFVYYAMLVFEQAGLSAESTRVYLSGQLVEASEIYRLLARYLPLMEFMDTRAIFKFDLENDREVAYQYFDLLSLSLL</sequence>
<evidence type="ECO:0000313" key="2">
    <source>
        <dbReference type="Proteomes" id="UP000029736"/>
    </source>
</evidence>
<dbReference type="Gene3D" id="3.30.420.260">
    <property type="match status" value="1"/>
</dbReference>
<comment type="caution">
    <text evidence="1">The sequence shown here is derived from an EMBL/GenBank/DDBJ whole genome shotgun (WGS) entry which is preliminary data.</text>
</comment>
<evidence type="ECO:0000313" key="1">
    <source>
        <dbReference type="EMBL" id="KGE85275.1"/>
    </source>
</evidence>
<reference evidence="1 2" key="1">
    <citation type="journal article" date="2014" name="Int. J. Syst. Evol. Microbiol.">
        <title>Phaeodactylibacter xiamenensis gen. nov., sp. nov., a member of the family Saprospiraceae isolated from the marine alga Phaeodactylum tricornutum.</title>
        <authorList>
            <person name="Chen Z.Jr."/>
            <person name="Lei X."/>
            <person name="Lai Q."/>
            <person name="Li Y."/>
            <person name="Zhang B."/>
            <person name="Zhang J."/>
            <person name="Zhang H."/>
            <person name="Yang L."/>
            <person name="Zheng W."/>
            <person name="Tian Y."/>
            <person name="Yu Z."/>
            <person name="Xu H.Jr."/>
            <person name="Zheng T."/>
        </authorList>
    </citation>
    <scope>NUCLEOTIDE SEQUENCE [LARGE SCALE GENOMIC DNA]</scope>
    <source>
        <strain evidence="1 2">KD52</strain>
    </source>
</reference>
<dbReference type="Proteomes" id="UP000029736">
    <property type="component" value="Unassembled WGS sequence"/>
</dbReference>
<accession>A0A098RZG8</accession>
<dbReference type="InterPro" id="IPR024213">
    <property type="entry name" value="DUF3822"/>
</dbReference>
<name>A0A098RZG8_9BACT</name>
<dbReference type="EMBL" id="JPOS01000090">
    <property type="protein sequence ID" value="KGE85275.1"/>
    <property type="molecule type" value="Genomic_DNA"/>
</dbReference>
<dbReference type="CDD" id="cd24013">
    <property type="entry name" value="ASKHA_ATPase_BT3980-like"/>
    <property type="match status" value="1"/>
</dbReference>
<dbReference type="RefSeq" id="WP_044228236.1">
    <property type="nucleotide sequence ID" value="NZ_JBKAGJ010000004.1"/>
</dbReference>
<dbReference type="Pfam" id="PF12864">
    <property type="entry name" value="DUF3822"/>
    <property type="match status" value="1"/>
</dbReference>
<gene>
    <name evidence="1" type="ORF">IX84_27535</name>
</gene>